<feature type="compositionally biased region" description="Pro residues" evidence="1">
    <location>
        <begin position="467"/>
        <end position="476"/>
    </location>
</feature>
<feature type="compositionally biased region" description="Low complexity" evidence="1">
    <location>
        <begin position="429"/>
        <end position="438"/>
    </location>
</feature>
<feature type="region of interest" description="Disordered" evidence="1">
    <location>
        <begin position="414"/>
        <end position="476"/>
    </location>
</feature>
<reference evidence="2" key="1">
    <citation type="submission" date="2023-10" db="EMBL/GenBank/DDBJ databases">
        <authorList>
            <person name="Chen Y."/>
            <person name="Shah S."/>
            <person name="Dougan E. K."/>
            <person name="Thang M."/>
            <person name="Chan C."/>
        </authorList>
    </citation>
    <scope>NUCLEOTIDE SEQUENCE [LARGE SCALE GENOMIC DNA]</scope>
</reference>
<feature type="compositionally biased region" description="Basic and acidic residues" evidence="1">
    <location>
        <begin position="457"/>
        <end position="466"/>
    </location>
</feature>
<evidence type="ECO:0000313" key="3">
    <source>
        <dbReference type="Proteomes" id="UP001189429"/>
    </source>
</evidence>
<name>A0ABN9TM52_9DINO</name>
<dbReference type="EMBL" id="CAUYUJ010014849">
    <property type="protein sequence ID" value="CAK0846805.1"/>
    <property type="molecule type" value="Genomic_DNA"/>
</dbReference>
<gene>
    <name evidence="2" type="ORF">PCOR1329_LOCUS40206</name>
</gene>
<evidence type="ECO:0000256" key="1">
    <source>
        <dbReference type="SAM" id="MobiDB-lite"/>
    </source>
</evidence>
<comment type="caution">
    <text evidence="2">The sequence shown here is derived from an EMBL/GenBank/DDBJ whole genome shotgun (WGS) entry which is preliminary data.</text>
</comment>
<evidence type="ECO:0008006" key="4">
    <source>
        <dbReference type="Google" id="ProtNLM"/>
    </source>
</evidence>
<evidence type="ECO:0000313" key="2">
    <source>
        <dbReference type="EMBL" id="CAK0846805.1"/>
    </source>
</evidence>
<feature type="region of interest" description="Disordered" evidence="1">
    <location>
        <begin position="340"/>
        <end position="390"/>
    </location>
</feature>
<organism evidence="2 3">
    <name type="scientific">Prorocentrum cordatum</name>
    <dbReference type="NCBI Taxonomy" id="2364126"/>
    <lineage>
        <taxon>Eukaryota</taxon>
        <taxon>Sar</taxon>
        <taxon>Alveolata</taxon>
        <taxon>Dinophyceae</taxon>
        <taxon>Prorocentrales</taxon>
        <taxon>Prorocentraceae</taxon>
        <taxon>Prorocentrum</taxon>
    </lineage>
</organism>
<protein>
    <recommendedName>
        <fullName evidence="4">Amine oxidase</fullName>
    </recommendedName>
</protein>
<proteinExistence type="predicted"/>
<sequence>MPAAPPVHRAPQVATSAVLAAAATAAAALASRHCSGGAFAASAREVAAGRAVPCRLRGGGRRPPRTGSLQSFSGAPAAAVAGVLATATAAAARRPAAGNRAVARRAAGNAAGTVEVQSKGKVGVNAQRGIEMLFRLGKEVKPSYFAVNAWYESPDVGEVTGRDRVTKAWQLRPTRTIDRVCDGKIAAGCTWTQLDGRRGVSYIRFDEYGKVNYIREVPEPKLLKFDKNSLEAMAPALGLVNGINKVWSWAPGYLANLDPEAEQQVEGRAQPKTRRAKDVVKYLWQEAQWSGQFSVSNIMREYSEDCVVEDMTLKDEKFAIGFDAAEEMKQNAPQNLRWNLDELSNGDKDGTPVPPCGTSTSPAKRSAACPSTSSTRRGSRRVRAGAPSRRVGRALQEPWFRSCTTSILEQAVEDAHAQAPPASGETHLAAQAALEGAAVPDEPPRRPADGLSADAVAEDRLWEPRPRPPPQAVPSV</sequence>
<dbReference type="Proteomes" id="UP001189429">
    <property type="component" value="Unassembled WGS sequence"/>
</dbReference>
<keyword evidence="3" id="KW-1185">Reference proteome</keyword>
<accession>A0ABN9TM52</accession>